<evidence type="ECO:0000313" key="3">
    <source>
        <dbReference type="Proteomes" id="UP001458880"/>
    </source>
</evidence>
<reference evidence="2 3" key="1">
    <citation type="journal article" date="2024" name="BMC Genomics">
        <title>De novo assembly and annotation of Popillia japonica's genome with initial clues to its potential as an invasive pest.</title>
        <authorList>
            <person name="Cucini C."/>
            <person name="Boschi S."/>
            <person name="Funari R."/>
            <person name="Cardaioli E."/>
            <person name="Iannotti N."/>
            <person name="Marturano G."/>
            <person name="Paoli F."/>
            <person name="Bruttini M."/>
            <person name="Carapelli A."/>
            <person name="Frati F."/>
            <person name="Nardi F."/>
        </authorList>
    </citation>
    <scope>NUCLEOTIDE SEQUENCE [LARGE SCALE GENOMIC DNA]</scope>
    <source>
        <strain evidence="2">DMR45628</strain>
    </source>
</reference>
<sequence>MIVPLERHLEERTTHFTLVSTINRSSNQTVESKTSKGILKTYLGDRKYKKRINSGYFEFVSPTRIQSSSNSYVTPRSSKAKNNPVGFDMLKRPIHYGYFEVKERNYESHSAHQEGDTP</sequence>
<dbReference type="AlphaFoldDB" id="A0AAW1JU66"/>
<name>A0AAW1JU66_POPJA</name>
<feature type="region of interest" description="Disordered" evidence="1">
    <location>
        <begin position="67"/>
        <end position="86"/>
    </location>
</feature>
<organism evidence="2 3">
    <name type="scientific">Popillia japonica</name>
    <name type="common">Japanese beetle</name>
    <dbReference type="NCBI Taxonomy" id="7064"/>
    <lineage>
        <taxon>Eukaryota</taxon>
        <taxon>Metazoa</taxon>
        <taxon>Ecdysozoa</taxon>
        <taxon>Arthropoda</taxon>
        <taxon>Hexapoda</taxon>
        <taxon>Insecta</taxon>
        <taxon>Pterygota</taxon>
        <taxon>Neoptera</taxon>
        <taxon>Endopterygota</taxon>
        <taxon>Coleoptera</taxon>
        <taxon>Polyphaga</taxon>
        <taxon>Scarabaeiformia</taxon>
        <taxon>Scarabaeidae</taxon>
        <taxon>Rutelinae</taxon>
        <taxon>Popillia</taxon>
    </lineage>
</organism>
<dbReference type="Proteomes" id="UP001458880">
    <property type="component" value="Unassembled WGS sequence"/>
</dbReference>
<proteinExistence type="predicted"/>
<gene>
    <name evidence="2" type="ORF">QE152_g27189</name>
</gene>
<protein>
    <submittedName>
        <fullName evidence="2">Uncharacterized protein</fullName>
    </submittedName>
</protein>
<keyword evidence="3" id="KW-1185">Reference proteome</keyword>
<feature type="compositionally biased region" description="Polar residues" evidence="1">
    <location>
        <begin position="67"/>
        <end position="81"/>
    </location>
</feature>
<evidence type="ECO:0000256" key="1">
    <source>
        <dbReference type="SAM" id="MobiDB-lite"/>
    </source>
</evidence>
<accession>A0AAW1JU66</accession>
<comment type="caution">
    <text evidence="2">The sequence shown here is derived from an EMBL/GenBank/DDBJ whole genome shotgun (WGS) entry which is preliminary data.</text>
</comment>
<evidence type="ECO:0000313" key="2">
    <source>
        <dbReference type="EMBL" id="KAK9708456.1"/>
    </source>
</evidence>
<dbReference type="EMBL" id="JASPKY010000329">
    <property type="protein sequence ID" value="KAK9708456.1"/>
    <property type="molecule type" value="Genomic_DNA"/>
</dbReference>